<organism evidence="1 2">
    <name type="scientific">Methylobacterium radiodurans</name>
    <dbReference type="NCBI Taxonomy" id="2202828"/>
    <lineage>
        <taxon>Bacteria</taxon>
        <taxon>Pseudomonadati</taxon>
        <taxon>Pseudomonadota</taxon>
        <taxon>Alphaproteobacteria</taxon>
        <taxon>Hyphomicrobiales</taxon>
        <taxon>Methylobacteriaceae</taxon>
        <taxon>Methylobacterium</taxon>
    </lineage>
</organism>
<gene>
    <name evidence="1" type="ORF">DK427_12940</name>
</gene>
<reference evidence="1 2" key="1">
    <citation type="submission" date="2018-05" db="EMBL/GenBank/DDBJ databases">
        <title>Complete Genome Sequence of Methylobacterium sp. 17Sr1-43.</title>
        <authorList>
            <person name="Srinivasan S."/>
        </authorList>
    </citation>
    <scope>NUCLEOTIDE SEQUENCE [LARGE SCALE GENOMIC DNA]</scope>
    <source>
        <strain evidence="1 2">17Sr1-43</strain>
    </source>
</reference>
<evidence type="ECO:0000313" key="2">
    <source>
        <dbReference type="Proteomes" id="UP000246058"/>
    </source>
</evidence>
<accession>A0A2U8VTD0</accession>
<dbReference type="AlphaFoldDB" id="A0A2U8VTD0"/>
<dbReference type="EMBL" id="CP029551">
    <property type="protein sequence ID" value="AWN36522.1"/>
    <property type="molecule type" value="Genomic_DNA"/>
</dbReference>
<protein>
    <submittedName>
        <fullName evidence="1">Uncharacterized protein</fullName>
    </submittedName>
</protein>
<name>A0A2U8VTD0_9HYPH</name>
<dbReference type="KEGG" id="meti:DK427_12940"/>
<proteinExistence type="predicted"/>
<sequence length="75" mass="7840">MTMIIAVPSHVIDTAVSAVLSATPRRRRLTLAGQSAAFIANLSEQGFPDQVARGYGISFERAVLARVEAAGGGLQ</sequence>
<dbReference type="RefSeq" id="WP_109951623.1">
    <property type="nucleotide sequence ID" value="NZ_CP029551.1"/>
</dbReference>
<dbReference type="Proteomes" id="UP000246058">
    <property type="component" value="Chromosome"/>
</dbReference>
<evidence type="ECO:0000313" key="1">
    <source>
        <dbReference type="EMBL" id="AWN36522.1"/>
    </source>
</evidence>
<keyword evidence="2" id="KW-1185">Reference proteome</keyword>